<dbReference type="HOGENOM" id="CLU_118087_0_0_10"/>
<dbReference type="OrthoDB" id="981524at2"/>
<keyword evidence="1" id="KW-0472">Membrane</keyword>
<sequence>MKDLKSYNIKHSGFKVPDNYFETLEDQLFSEIKLKNTIDDAGFKIPENYLSNLENAIISKVKEEKTGKVITLFNRKKLIYISGVAAAVLLLFTLTFNSKSNNWNNLDFEMVENYMITEDILDSYEIASLLPEEDLIESNFIQIDFNEENIENYLLNNLDIEDLTTE</sequence>
<dbReference type="Proteomes" id="UP000032229">
    <property type="component" value="Chromosome"/>
</dbReference>
<keyword evidence="3" id="KW-1185">Reference proteome</keyword>
<keyword evidence="1" id="KW-1133">Transmembrane helix</keyword>
<feature type="transmembrane region" description="Helical" evidence="1">
    <location>
        <begin position="78"/>
        <end position="96"/>
    </location>
</feature>
<evidence type="ECO:0000313" key="3">
    <source>
        <dbReference type="Proteomes" id="UP000032229"/>
    </source>
</evidence>
<dbReference type="EMBL" id="CP007202">
    <property type="protein sequence ID" value="AJR03471.1"/>
    <property type="molecule type" value="Genomic_DNA"/>
</dbReference>
<evidence type="ECO:0000256" key="1">
    <source>
        <dbReference type="SAM" id="Phobius"/>
    </source>
</evidence>
<gene>
    <name evidence="2" type="ORF">AW14_07350</name>
</gene>
<protein>
    <submittedName>
        <fullName evidence="2">Uncharacterized protein</fullName>
    </submittedName>
</protein>
<dbReference type="AlphaFoldDB" id="A0A0C5VWH1"/>
<dbReference type="RefSeq" id="WP_044638190.1">
    <property type="nucleotide sequence ID" value="NZ_CP007202.1"/>
</dbReference>
<proteinExistence type="predicted"/>
<reference evidence="2 3" key="1">
    <citation type="submission" date="2014-02" db="EMBL/GenBank/DDBJ databases">
        <authorList>
            <person name="Young C.-C."/>
            <person name="Hameed A."/>
            <person name="Huang H.-C."/>
            <person name="Shahina M."/>
        </authorList>
    </citation>
    <scope>NUCLEOTIDE SEQUENCE [LARGE SCALE GENOMIC DNA]</scope>
    <source>
        <strain evidence="2 3">CC-SAMT-1</strain>
    </source>
</reference>
<accession>A0A0C5VWH1</accession>
<organism evidence="2 3">
    <name type="scientific">Siansivirga zeaxanthinifaciens CC-SAMT-1</name>
    <dbReference type="NCBI Taxonomy" id="1454006"/>
    <lineage>
        <taxon>Bacteria</taxon>
        <taxon>Pseudomonadati</taxon>
        <taxon>Bacteroidota</taxon>
        <taxon>Flavobacteriia</taxon>
        <taxon>Flavobacteriales</taxon>
        <taxon>Flavobacteriaceae</taxon>
        <taxon>Siansivirga</taxon>
    </lineage>
</organism>
<keyword evidence="1" id="KW-0812">Transmembrane</keyword>
<name>A0A0C5VWH1_9FLAO</name>
<dbReference type="KEGG" id="sze:AW14_07350"/>
<evidence type="ECO:0000313" key="2">
    <source>
        <dbReference type="EMBL" id="AJR03471.1"/>
    </source>
</evidence>
<dbReference type="STRING" id="1454006.AW14_07350"/>